<dbReference type="SMART" id="SM00028">
    <property type="entry name" value="TPR"/>
    <property type="match status" value="4"/>
</dbReference>
<evidence type="ECO:0000313" key="4">
    <source>
        <dbReference type="EMBL" id="OYQ32767.1"/>
    </source>
</evidence>
<dbReference type="EMBL" id="NOXU01000031">
    <property type="protein sequence ID" value="OYQ32767.1"/>
    <property type="molecule type" value="Genomic_DNA"/>
</dbReference>
<dbReference type="InterPro" id="IPR002201">
    <property type="entry name" value="Glyco_trans_9"/>
</dbReference>
<keyword evidence="5" id="KW-1185">Reference proteome</keyword>
<keyword evidence="1" id="KW-0677">Repeat</keyword>
<sequence>MVNSVGDMARAAQAAMRGGQEGTALRLWQQILSVDPDHAVALLALGDAARRTGQIQAARDLLTRAVASAPDLVSARCALANLLLHQGELAAASAHLAVAAERGPAIAYVWRDIGLLRRVAGDPAGALLAFDRCLELAPGDSAASLGRSLALLRLGRWREGFELYHHRWSVSARPPRHQMIEAWRGQAPAGKTILVWDEQGAGDTIMCARLVRPLLAAGAQVILEVPGALVPLFADGRHGQVVERGAALPPVDYAVPLLDLPGLLKVDPGAIPWSGPYIIADPGRTTDWGRRLPRRGNRPRIGFSWAGNPAHPGDAWRTPGLVALQPLLTHMGADWYAMQVVSGRDALGDHPLPDTVTDLGAEIGGWADTAAILPHLDLLITPDSALAHLAGAMGRPVWTLIATDTDWRWLEGSAKTGWYPSMRLFRQRKCGDWAGLVTRVAAALPA</sequence>
<organism evidence="4 5">
    <name type="scientific">Niveispirillum lacus</name>
    <dbReference type="NCBI Taxonomy" id="1981099"/>
    <lineage>
        <taxon>Bacteria</taxon>
        <taxon>Pseudomonadati</taxon>
        <taxon>Pseudomonadota</taxon>
        <taxon>Alphaproteobacteria</taxon>
        <taxon>Rhodospirillales</taxon>
        <taxon>Azospirillaceae</taxon>
        <taxon>Niveispirillum</taxon>
    </lineage>
</organism>
<dbReference type="SUPFAM" id="SSF53756">
    <property type="entry name" value="UDP-Glycosyltransferase/glycogen phosphorylase"/>
    <property type="match status" value="1"/>
</dbReference>
<evidence type="ECO:0000256" key="1">
    <source>
        <dbReference type="ARBA" id="ARBA00022737"/>
    </source>
</evidence>
<dbReference type="InterPro" id="IPR011990">
    <property type="entry name" value="TPR-like_helical_dom_sf"/>
</dbReference>
<keyword evidence="2 3" id="KW-0802">TPR repeat</keyword>
<proteinExistence type="predicted"/>
<dbReference type="Gene3D" id="3.40.50.2000">
    <property type="entry name" value="Glycogen Phosphorylase B"/>
    <property type="match status" value="1"/>
</dbReference>
<comment type="caution">
    <text evidence="4">The sequence shown here is derived from an EMBL/GenBank/DDBJ whole genome shotgun (WGS) entry which is preliminary data.</text>
</comment>
<dbReference type="RefSeq" id="WP_094457802.1">
    <property type="nucleotide sequence ID" value="NZ_NOXU01000031.1"/>
</dbReference>
<evidence type="ECO:0000256" key="2">
    <source>
        <dbReference type="ARBA" id="ARBA00022803"/>
    </source>
</evidence>
<accession>A0A255YU57</accession>
<dbReference type="Proteomes" id="UP000216998">
    <property type="component" value="Unassembled WGS sequence"/>
</dbReference>
<dbReference type="PANTHER" id="PTHR44858:SF1">
    <property type="entry name" value="UDP-N-ACETYLGLUCOSAMINE--PEPTIDE N-ACETYLGLUCOSAMINYLTRANSFERASE SPINDLY-RELATED"/>
    <property type="match status" value="1"/>
</dbReference>
<dbReference type="InterPro" id="IPR019734">
    <property type="entry name" value="TPR_rpt"/>
</dbReference>
<dbReference type="InterPro" id="IPR050498">
    <property type="entry name" value="Ycf3"/>
</dbReference>
<dbReference type="PROSITE" id="PS50005">
    <property type="entry name" value="TPR"/>
    <property type="match status" value="1"/>
</dbReference>
<protein>
    <submittedName>
        <fullName evidence="4">Uncharacterized protein</fullName>
    </submittedName>
</protein>
<evidence type="ECO:0000313" key="5">
    <source>
        <dbReference type="Proteomes" id="UP000216998"/>
    </source>
</evidence>
<dbReference type="Pfam" id="PF01075">
    <property type="entry name" value="Glyco_transf_9"/>
    <property type="match status" value="1"/>
</dbReference>
<dbReference type="AlphaFoldDB" id="A0A255YU57"/>
<name>A0A255YU57_9PROT</name>
<dbReference type="Pfam" id="PF13432">
    <property type="entry name" value="TPR_16"/>
    <property type="match status" value="2"/>
</dbReference>
<dbReference type="OrthoDB" id="6193797at2"/>
<dbReference type="GO" id="GO:0016757">
    <property type="term" value="F:glycosyltransferase activity"/>
    <property type="evidence" value="ECO:0007669"/>
    <property type="project" value="InterPro"/>
</dbReference>
<dbReference type="SUPFAM" id="SSF48452">
    <property type="entry name" value="TPR-like"/>
    <property type="match status" value="1"/>
</dbReference>
<dbReference type="PANTHER" id="PTHR44858">
    <property type="entry name" value="TETRATRICOPEPTIDE REPEAT PROTEIN 6"/>
    <property type="match status" value="1"/>
</dbReference>
<dbReference type="Gene3D" id="1.25.40.10">
    <property type="entry name" value="Tetratricopeptide repeat domain"/>
    <property type="match status" value="1"/>
</dbReference>
<reference evidence="4 5" key="1">
    <citation type="submission" date="2017-07" db="EMBL/GenBank/DDBJ databases">
        <title>Niveispirillum cyanobacteriorum sp. nov., isolated from cyanobacterial aggregates in a eutrophic lake.</title>
        <authorList>
            <person name="Cai H."/>
        </authorList>
    </citation>
    <scope>NUCLEOTIDE SEQUENCE [LARGE SCALE GENOMIC DNA]</scope>
    <source>
        <strain evidence="5">TH1-14</strain>
    </source>
</reference>
<gene>
    <name evidence="4" type="ORF">CHU95_18625</name>
</gene>
<evidence type="ECO:0000256" key="3">
    <source>
        <dbReference type="PROSITE-ProRule" id="PRU00339"/>
    </source>
</evidence>
<feature type="repeat" description="TPR" evidence="3">
    <location>
        <begin position="107"/>
        <end position="140"/>
    </location>
</feature>